<protein>
    <submittedName>
        <fullName evidence="4">Protein MNN4-like</fullName>
    </submittedName>
</protein>
<evidence type="ECO:0000313" key="4">
    <source>
        <dbReference type="WBParaSite" id="HPLM_0001575801-mRNA-1"/>
    </source>
</evidence>
<feature type="compositionally biased region" description="Basic and acidic residues" evidence="1">
    <location>
        <begin position="52"/>
        <end position="90"/>
    </location>
</feature>
<organism evidence="4">
    <name type="scientific">Haemonchus placei</name>
    <name type="common">Barber's pole worm</name>
    <dbReference type="NCBI Taxonomy" id="6290"/>
    <lineage>
        <taxon>Eukaryota</taxon>
        <taxon>Metazoa</taxon>
        <taxon>Ecdysozoa</taxon>
        <taxon>Nematoda</taxon>
        <taxon>Chromadorea</taxon>
        <taxon>Rhabditida</taxon>
        <taxon>Rhabditina</taxon>
        <taxon>Rhabditomorpha</taxon>
        <taxon>Strongyloidea</taxon>
        <taxon>Trichostrongylidae</taxon>
        <taxon>Haemonchus</taxon>
    </lineage>
</organism>
<keyword evidence="3" id="KW-1185">Reference proteome</keyword>
<evidence type="ECO:0000256" key="1">
    <source>
        <dbReference type="SAM" id="MobiDB-lite"/>
    </source>
</evidence>
<sequence>MEETMLASGPKSENSAKKKPTKGDIRQGMAIVGATMPTNTKESPKKSLMAVADEKKAKTKKLERAESEKEEIGRSEKKLSEITAEEEKGVKKSSITRSNGKAAKKTLDDKAIQKESE</sequence>
<reference evidence="2 3" key="2">
    <citation type="submission" date="2018-11" db="EMBL/GenBank/DDBJ databases">
        <authorList>
            <consortium name="Pathogen Informatics"/>
        </authorList>
    </citation>
    <scope>NUCLEOTIDE SEQUENCE [LARGE SCALE GENOMIC DNA]</scope>
    <source>
        <strain evidence="2 3">MHpl1</strain>
    </source>
</reference>
<feature type="compositionally biased region" description="Basic and acidic residues" evidence="1">
    <location>
        <begin position="105"/>
        <end position="117"/>
    </location>
</feature>
<proteinExistence type="predicted"/>
<evidence type="ECO:0000313" key="3">
    <source>
        <dbReference type="Proteomes" id="UP000268014"/>
    </source>
</evidence>
<feature type="region of interest" description="Disordered" evidence="1">
    <location>
        <begin position="1"/>
        <end position="117"/>
    </location>
</feature>
<name>A0A0N4WVM8_HAEPC</name>
<dbReference type="AlphaFoldDB" id="A0A0N4WVM8"/>
<accession>A0A0N4WVM8</accession>
<reference evidence="4" key="1">
    <citation type="submission" date="2017-02" db="UniProtKB">
        <authorList>
            <consortium name="WormBaseParasite"/>
        </authorList>
    </citation>
    <scope>IDENTIFICATION</scope>
</reference>
<dbReference type="WBParaSite" id="HPLM_0001575801-mRNA-1">
    <property type="protein sequence ID" value="HPLM_0001575801-mRNA-1"/>
    <property type="gene ID" value="HPLM_0001575801"/>
</dbReference>
<dbReference type="Proteomes" id="UP000268014">
    <property type="component" value="Unassembled WGS sequence"/>
</dbReference>
<gene>
    <name evidence="2" type="ORF">HPLM_LOCUS15750</name>
</gene>
<dbReference type="EMBL" id="UZAF01019107">
    <property type="protein sequence ID" value="VDO57697.1"/>
    <property type="molecule type" value="Genomic_DNA"/>
</dbReference>
<evidence type="ECO:0000313" key="2">
    <source>
        <dbReference type="EMBL" id="VDO57697.1"/>
    </source>
</evidence>